<protein>
    <submittedName>
        <fullName evidence="3">ATP-dependent zinc metalloprotease FTSH, chloroplastic</fullName>
    </submittedName>
</protein>
<dbReference type="PROSITE" id="PS00674">
    <property type="entry name" value="AAA"/>
    <property type="match status" value="1"/>
</dbReference>
<gene>
    <name evidence="3" type="ORF">CTI12_AA316720</name>
</gene>
<keyword evidence="4" id="KW-1185">Reference proteome</keyword>
<dbReference type="InterPro" id="IPR027417">
    <property type="entry name" value="P-loop_NTPase"/>
</dbReference>
<dbReference type="AlphaFoldDB" id="A0A2U1N1I1"/>
<dbReference type="PANTHER" id="PTHR23076">
    <property type="entry name" value="METALLOPROTEASE M41 FTSH"/>
    <property type="match status" value="1"/>
</dbReference>
<dbReference type="InterPro" id="IPR003960">
    <property type="entry name" value="ATPase_AAA_CS"/>
</dbReference>
<feature type="domain" description="ATPase AAA-type core" evidence="2">
    <location>
        <begin position="6"/>
        <end position="35"/>
    </location>
</feature>
<dbReference type="GO" id="GO:0016887">
    <property type="term" value="F:ATP hydrolysis activity"/>
    <property type="evidence" value="ECO:0007669"/>
    <property type="project" value="InterPro"/>
</dbReference>
<dbReference type="PANTHER" id="PTHR23076:SF113">
    <property type="entry name" value="ATP-DEPENDENT ZINC METALLOPROTEASE FTSH 1, CHLOROPLASTIC-RELATED"/>
    <property type="match status" value="1"/>
</dbReference>
<keyword evidence="3" id="KW-0482">Metalloprotease</keyword>
<proteinExistence type="inferred from homology"/>
<keyword evidence="3" id="KW-0378">Hydrolase</keyword>
<dbReference type="Pfam" id="PF00004">
    <property type="entry name" value="AAA"/>
    <property type="match status" value="1"/>
</dbReference>
<evidence type="ECO:0000256" key="1">
    <source>
        <dbReference type="RuleBase" id="RU003651"/>
    </source>
</evidence>
<dbReference type="GO" id="GO:0006508">
    <property type="term" value="P:proteolysis"/>
    <property type="evidence" value="ECO:0007669"/>
    <property type="project" value="UniProtKB-KW"/>
</dbReference>
<name>A0A2U1N1I1_ARTAN</name>
<evidence type="ECO:0000259" key="2">
    <source>
        <dbReference type="Pfam" id="PF00004"/>
    </source>
</evidence>
<dbReference type="OrthoDB" id="27435at2759"/>
<dbReference type="GO" id="GO:0008237">
    <property type="term" value="F:metallopeptidase activity"/>
    <property type="evidence" value="ECO:0007669"/>
    <property type="project" value="UniProtKB-KW"/>
</dbReference>
<dbReference type="SUPFAM" id="SSF52540">
    <property type="entry name" value="P-loop containing nucleoside triphosphate hydrolases"/>
    <property type="match status" value="1"/>
</dbReference>
<sequence>MVFRVILVLAATNRPDILDLALLRHGRFERQVTVDRIDVASIVKILQVKGLGVLGVGDWTSRNEAKGFDTVVCVIPNLTIIVAKHTRVFRTLIVCTFIKTGC</sequence>
<keyword evidence="3" id="KW-0645">Protease</keyword>
<dbReference type="Gene3D" id="3.40.50.300">
    <property type="entry name" value="P-loop containing nucleotide triphosphate hydrolases"/>
    <property type="match status" value="1"/>
</dbReference>
<evidence type="ECO:0000313" key="3">
    <source>
        <dbReference type="EMBL" id="PWA67358.1"/>
    </source>
</evidence>
<keyword evidence="1" id="KW-0067">ATP-binding</keyword>
<dbReference type="GO" id="GO:0004176">
    <property type="term" value="F:ATP-dependent peptidase activity"/>
    <property type="evidence" value="ECO:0007669"/>
    <property type="project" value="TreeGrafter"/>
</dbReference>
<dbReference type="Gene3D" id="1.10.8.60">
    <property type="match status" value="1"/>
</dbReference>
<evidence type="ECO:0000313" key="4">
    <source>
        <dbReference type="Proteomes" id="UP000245207"/>
    </source>
</evidence>
<dbReference type="Proteomes" id="UP000245207">
    <property type="component" value="Unassembled WGS sequence"/>
</dbReference>
<comment type="similarity">
    <text evidence="1">Belongs to the AAA ATPase family.</text>
</comment>
<organism evidence="3 4">
    <name type="scientific">Artemisia annua</name>
    <name type="common">Sweet wormwood</name>
    <dbReference type="NCBI Taxonomy" id="35608"/>
    <lineage>
        <taxon>Eukaryota</taxon>
        <taxon>Viridiplantae</taxon>
        <taxon>Streptophyta</taxon>
        <taxon>Embryophyta</taxon>
        <taxon>Tracheophyta</taxon>
        <taxon>Spermatophyta</taxon>
        <taxon>Magnoliopsida</taxon>
        <taxon>eudicotyledons</taxon>
        <taxon>Gunneridae</taxon>
        <taxon>Pentapetalae</taxon>
        <taxon>asterids</taxon>
        <taxon>campanulids</taxon>
        <taxon>Asterales</taxon>
        <taxon>Asteraceae</taxon>
        <taxon>Asteroideae</taxon>
        <taxon>Anthemideae</taxon>
        <taxon>Artemisiinae</taxon>
        <taxon>Artemisia</taxon>
    </lineage>
</organism>
<accession>A0A2U1N1I1</accession>
<reference evidence="3 4" key="1">
    <citation type="journal article" date="2018" name="Mol. Plant">
        <title>The genome of Artemisia annua provides insight into the evolution of Asteraceae family and artemisinin biosynthesis.</title>
        <authorList>
            <person name="Shen Q."/>
            <person name="Zhang L."/>
            <person name="Liao Z."/>
            <person name="Wang S."/>
            <person name="Yan T."/>
            <person name="Shi P."/>
            <person name="Liu M."/>
            <person name="Fu X."/>
            <person name="Pan Q."/>
            <person name="Wang Y."/>
            <person name="Lv Z."/>
            <person name="Lu X."/>
            <person name="Zhang F."/>
            <person name="Jiang W."/>
            <person name="Ma Y."/>
            <person name="Chen M."/>
            <person name="Hao X."/>
            <person name="Li L."/>
            <person name="Tang Y."/>
            <person name="Lv G."/>
            <person name="Zhou Y."/>
            <person name="Sun X."/>
            <person name="Brodelius P.E."/>
            <person name="Rose J.K.C."/>
            <person name="Tang K."/>
        </authorList>
    </citation>
    <scope>NUCLEOTIDE SEQUENCE [LARGE SCALE GENOMIC DNA]</scope>
    <source>
        <strain evidence="4">cv. Huhao1</strain>
        <tissue evidence="3">Leaf</tissue>
    </source>
</reference>
<keyword evidence="1" id="KW-0547">Nucleotide-binding</keyword>
<dbReference type="STRING" id="35608.A0A2U1N1I1"/>
<dbReference type="GO" id="GO:0009535">
    <property type="term" value="C:chloroplast thylakoid membrane"/>
    <property type="evidence" value="ECO:0007669"/>
    <property type="project" value="TreeGrafter"/>
</dbReference>
<comment type="caution">
    <text evidence="3">The sequence shown here is derived from an EMBL/GenBank/DDBJ whole genome shotgun (WGS) entry which is preliminary data.</text>
</comment>
<dbReference type="GO" id="GO:0005524">
    <property type="term" value="F:ATP binding"/>
    <property type="evidence" value="ECO:0007669"/>
    <property type="project" value="UniProtKB-KW"/>
</dbReference>
<dbReference type="EMBL" id="PKPP01003847">
    <property type="protein sequence ID" value="PWA67358.1"/>
    <property type="molecule type" value="Genomic_DNA"/>
</dbReference>
<dbReference type="InterPro" id="IPR003959">
    <property type="entry name" value="ATPase_AAA_core"/>
</dbReference>